<organism evidence="10 11">
    <name type="scientific">Coniochaeta pulveracea</name>
    <dbReference type="NCBI Taxonomy" id="177199"/>
    <lineage>
        <taxon>Eukaryota</taxon>
        <taxon>Fungi</taxon>
        <taxon>Dikarya</taxon>
        <taxon>Ascomycota</taxon>
        <taxon>Pezizomycotina</taxon>
        <taxon>Sordariomycetes</taxon>
        <taxon>Sordariomycetidae</taxon>
        <taxon>Coniochaetales</taxon>
        <taxon>Coniochaetaceae</taxon>
        <taxon>Coniochaeta</taxon>
    </lineage>
</organism>
<dbReference type="Pfam" id="PF00172">
    <property type="entry name" value="Zn_clus"/>
    <property type="match status" value="1"/>
</dbReference>
<dbReference type="InterPro" id="IPR007219">
    <property type="entry name" value="XnlR_reg_dom"/>
</dbReference>
<evidence type="ECO:0000256" key="4">
    <source>
        <dbReference type="ARBA" id="ARBA00023015"/>
    </source>
</evidence>
<dbReference type="GO" id="GO:0005634">
    <property type="term" value="C:nucleus"/>
    <property type="evidence" value="ECO:0007669"/>
    <property type="project" value="UniProtKB-SubCell"/>
</dbReference>
<keyword evidence="4" id="KW-0805">Transcription regulation</keyword>
<protein>
    <recommendedName>
        <fullName evidence="9">Zn(2)-C6 fungal-type domain-containing protein</fullName>
    </recommendedName>
</protein>
<proteinExistence type="predicted"/>
<dbReference type="CDD" id="cd00067">
    <property type="entry name" value="GAL4"/>
    <property type="match status" value="1"/>
</dbReference>
<dbReference type="OrthoDB" id="25921at2759"/>
<dbReference type="SMART" id="SM00066">
    <property type="entry name" value="GAL4"/>
    <property type="match status" value="1"/>
</dbReference>
<evidence type="ECO:0000256" key="6">
    <source>
        <dbReference type="ARBA" id="ARBA00023163"/>
    </source>
</evidence>
<dbReference type="Gene3D" id="4.10.240.10">
    <property type="entry name" value="Zn(2)-C6 fungal-type DNA-binding domain"/>
    <property type="match status" value="1"/>
</dbReference>
<dbReference type="GO" id="GO:0000981">
    <property type="term" value="F:DNA-binding transcription factor activity, RNA polymerase II-specific"/>
    <property type="evidence" value="ECO:0007669"/>
    <property type="project" value="InterPro"/>
</dbReference>
<keyword evidence="3" id="KW-0862">Zinc</keyword>
<dbReference type="PANTHER" id="PTHR47782">
    <property type="entry name" value="ZN(II)2CYS6 TRANSCRIPTION FACTOR (EUROFUNG)-RELATED"/>
    <property type="match status" value="1"/>
</dbReference>
<keyword evidence="2" id="KW-0479">Metal-binding</keyword>
<evidence type="ECO:0000313" key="10">
    <source>
        <dbReference type="EMBL" id="RKU42598.1"/>
    </source>
</evidence>
<dbReference type="STRING" id="177199.A0A420Y401"/>
<dbReference type="AlphaFoldDB" id="A0A420Y401"/>
<feature type="compositionally biased region" description="Low complexity" evidence="8">
    <location>
        <begin position="135"/>
        <end position="149"/>
    </location>
</feature>
<dbReference type="SUPFAM" id="SSF57701">
    <property type="entry name" value="Zn2/Cys6 DNA-binding domain"/>
    <property type="match status" value="1"/>
</dbReference>
<dbReference type="SMART" id="SM00906">
    <property type="entry name" value="Fungal_trans"/>
    <property type="match status" value="1"/>
</dbReference>
<evidence type="ECO:0000256" key="8">
    <source>
        <dbReference type="SAM" id="MobiDB-lite"/>
    </source>
</evidence>
<evidence type="ECO:0000256" key="7">
    <source>
        <dbReference type="ARBA" id="ARBA00023242"/>
    </source>
</evidence>
<dbReference type="GO" id="GO:0045944">
    <property type="term" value="P:positive regulation of transcription by RNA polymerase II"/>
    <property type="evidence" value="ECO:0007669"/>
    <property type="project" value="TreeGrafter"/>
</dbReference>
<keyword evidence="7" id="KW-0539">Nucleus</keyword>
<reference evidence="10 11" key="1">
    <citation type="submission" date="2018-08" db="EMBL/GenBank/DDBJ databases">
        <title>Draft genome of the lignicolous fungus Coniochaeta pulveracea.</title>
        <authorList>
            <person name="Borstlap C.J."/>
            <person name="De Witt R.N."/>
            <person name="Botha A."/>
            <person name="Volschenk H."/>
        </authorList>
    </citation>
    <scope>NUCLEOTIDE SEQUENCE [LARGE SCALE GENOMIC DNA]</scope>
    <source>
        <strain evidence="10 11">CAB683</strain>
    </source>
</reference>
<dbReference type="Proteomes" id="UP000275385">
    <property type="component" value="Unassembled WGS sequence"/>
</dbReference>
<keyword evidence="5" id="KW-0238">DNA-binding</keyword>
<dbReference type="EMBL" id="QVQW01000054">
    <property type="protein sequence ID" value="RKU42598.1"/>
    <property type="molecule type" value="Genomic_DNA"/>
</dbReference>
<dbReference type="PROSITE" id="PS50048">
    <property type="entry name" value="ZN2_CY6_FUNGAL_2"/>
    <property type="match status" value="1"/>
</dbReference>
<dbReference type="PANTHER" id="PTHR47782:SF12">
    <property type="entry name" value="ZN(II)2CYS6 TRANSCRIPTION FACTOR (EUROFUNG)"/>
    <property type="match status" value="1"/>
</dbReference>
<evidence type="ECO:0000256" key="5">
    <source>
        <dbReference type="ARBA" id="ARBA00023125"/>
    </source>
</evidence>
<name>A0A420Y401_9PEZI</name>
<accession>A0A420Y401</accession>
<comment type="subcellular location">
    <subcellularLocation>
        <location evidence="1">Nucleus</location>
    </subcellularLocation>
</comment>
<evidence type="ECO:0000259" key="9">
    <source>
        <dbReference type="PROSITE" id="PS50048"/>
    </source>
</evidence>
<keyword evidence="11" id="KW-1185">Reference proteome</keyword>
<dbReference type="GO" id="GO:0006351">
    <property type="term" value="P:DNA-templated transcription"/>
    <property type="evidence" value="ECO:0007669"/>
    <property type="project" value="InterPro"/>
</dbReference>
<feature type="region of interest" description="Disordered" evidence="8">
    <location>
        <begin position="118"/>
        <end position="168"/>
    </location>
</feature>
<feature type="compositionally biased region" description="Low complexity" evidence="8">
    <location>
        <begin position="39"/>
        <end position="51"/>
    </location>
</feature>
<dbReference type="InterPro" id="IPR052202">
    <property type="entry name" value="Yeast_MetPath_Reg"/>
</dbReference>
<feature type="region of interest" description="Disordered" evidence="8">
    <location>
        <begin position="1"/>
        <end position="59"/>
    </location>
</feature>
<dbReference type="GO" id="GO:0008270">
    <property type="term" value="F:zinc ion binding"/>
    <property type="evidence" value="ECO:0007669"/>
    <property type="project" value="InterPro"/>
</dbReference>
<gene>
    <name evidence="10" type="ORF">DL546_004446</name>
</gene>
<evidence type="ECO:0000313" key="11">
    <source>
        <dbReference type="Proteomes" id="UP000275385"/>
    </source>
</evidence>
<evidence type="ECO:0000256" key="1">
    <source>
        <dbReference type="ARBA" id="ARBA00004123"/>
    </source>
</evidence>
<dbReference type="CDD" id="cd12148">
    <property type="entry name" value="fungal_TF_MHR"/>
    <property type="match status" value="1"/>
</dbReference>
<feature type="region of interest" description="Disordered" evidence="8">
    <location>
        <begin position="506"/>
        <end position="533"/>
    </location>
</feature>
<comment type="caution">
    <text evidence="10">The sequence shown here is derived from an EMBL/GenBank/DDBJ whole genome shotgun (WGS) entry which is preliminary data.</text>
</comment>
<dbReference type="InterPro" id="IPR036864">
    <property type="entry name" value="Zn2-C6_fun-type_DNA-bd_sf"/>
</dbReference>
<feature type="compositionally biased region" description="Polar residues" evidence="8">
    <location>
        <begin position="506"/>
        <end position="516"/>
    </location>
</feature>
<feature type="domain" description="Zn(2)-C6 fungal-type" evidence="9">
    <location>
        <begin position="59"/>
        <end position="89"/>
    </location>
</feature>
<dbReference type="InterPro" id="IPR001138">
    <property type="entry name" value="Zn2Cys6_DnaBD"/>
</dbReference>
<dbReference type="GO" id="GO:0043565">
    <property type="term" value="F:sequence-specific DNA binding"/>
    <property type="evidence" value="ECO:0007669"/>
    <property type="project" value="TreeGrafter"/>
</dbReference>
<evidence type="ECO:0000256" key="2">
    <source>
        <dbReference type="ARBA" id="ARBA00022723"/>
    </source>
</evidence>
<evidence type="ECO:0000256" key="3">
    <source>
        <dbReference type="ARBA" id="ARBA00022833"/>
    </source>
</evidence>
<feature type="compositionally biased region" description="Basic and acidic residues" evidence="8">
    <location>
        <begin position="520"/>
        <end position="530"/>
    </location>
</feature>
<sequence length="810" mass="89732">MSEGPTIGEEADRLRRPSEVSALLTERQPNQQPQPDPQQQPRQQQHQQQTQSNRKKGTACYRCRSQKIRCDNGQDDCTNCVRAGQPCVRSSPATNPDAIGRIYDLESRLRSLERSISQPAPSHATAGVAMPSAGPPDSDIISSGSSPDPAYLPPLPVLDPQSGHLTGPWPDRGALAEIHQRHSSFDPLLQSNAAGVLPPRRPPVNETVPNSVSPATTTQITPREPLAHHVGLLSLANSKESKYLGPSSGVPFARLIFSAIPHSQGLPQNQATPRGGIASHHNTQPDPFPADFTFNEVDLKHFVDTYFETFQPLYPFLDEDVVICRLEALYPEQQANGQSAQLPRIADFESSMSPVHSTQLFLILALGARVLEPRLSVDFCSERYLATAMSRIDRISLHESMEGLQVMLLLTLCSFHFVEGPNAWFLVSNIIAACLDLGFQRKRTEAGPSVPQSHEYSEAAANQNVRKGIFWSAYTLERTLAVVLGRPLTLRDEAIDVEFPGVTESPYVQPNASGGSMSAEDARPAKRPRADTSSPYTVAQHSFRFDELTGEIKLMLYRVRNKPGCFPWLADVAAWQRDAHQRCQALVDDMLGDLKWRSRRSGSDSITRTLELKYHHCLMLLHRPSPAIPQPSMESWRVCYHSAVKTILISTDLSRFSKLNNSWLTAHTIFVSGMTFLYCLWVKPEIKRETSLAVYHRHAAACTDLLRLLGKTWSAAASALETFERLVHLTAVSWNGSEVLAAGHSLARMSQAHQGQESSSTGFPLNMEPPSSGFLMDGGNEYGFEPQLFFNELGDMSTWFDLDWMVADIG</sequence>
<keyword evidence="6" id="KW-0804">Transcription</keyword>
<dbReference type="PROSITE" id="PS00463">
    <property type="entry name" value="ZN2_CY6_FUNGAL_1"/>
    <property type="match status" value="1"/>
</dbReference>
<dbReference type="Pfam" id="PF04082">
    <property type="entry name" value="Fungal_trans"/>
    <property type="match status" value="1"/>
</dbReference>